<comment type="caution">
    <text evidence="1">The sequence shown here is derived from an EMBL/GenBank/DDBJ whole genome shotgun (WGS) entry which is preliminary data.</text>
</comment>
<dbReference type="Proteomes" id="UP000271974">
    <property type="component" value="Unassembled WGS sequence"/>
</dbReference>
<reference evidence="1 2" key="1">
    <citation type="submission" date="2019-01" db="EMBL/GenBank/DDBJ databases">
        <title>A draft genome assembly of the solar-powered sea slug Elysia chlorotica.</title>
        <authorList>
            <person name="Cai H."/>
            <person name="Li Q."/>
            <person name="Fang X."/>
            <person name="Li J."/>
            <person name="Curtis N.E."/>
            <person name="Altenburger A."/>
            <person name="Shibata T."/>
            <person name="Feng M."/>
            <person name="Maeda T."/>
            <person name="Schwartz J.A."/>
            <person name="Shigenobu S."/>
            <person name="Lundholm N."/>
            <person name="Nishiyama T."/>
            <person name="Yang H."/>
            <person name="Hasebe M."/>
            <person name="Li S."/>
            <person name="Pierce S.K."/>
            <person name="Wang J."/>
        </authorList>
    </citation>
    <scope>NUCLEOTIDE SEQUENCE [LARGE SCALE GENOMIC DNA]</scope>
    <source>
        <strain evidence="1">EC2010</strain>
        <tissue evidence="1">Whole organism of an adult</tissue>
    </source>
</reference>
<feature type="non-terminal residue" evidence="1">
    <location>
        <position position="135"/>
    </location>
</feature>
<dbReference type="OrthoDB" id="6154784at2759"/>
<sequence length="135" mass="15422">MFPFTSCVSILRRREKPTDWRQINGTLSVAVFTPNNNHNSTNSNKFTTGSSSTCNGGKDTNSRLAIVDEERRGAISFERTDRNAIYIRMLGEYQCAVLCIEPLKETKKKKERNKHHTQIRSFGGWVVVKSTLPIW</sequence>
<gene>
    <name evidence="1" type="ORF">EGW08_018090</name>
</gene>
<evidence type="ECO:0000313" key="2">
    <source>
        <dbReference type="Proteomes" id="UP000271974"/>
    </source>
</evidence>
<evidence type="ECO:0000313" key="1">
    <source>
        <dbReference type="EMBL" id="RUS74151.1"/>
    </source>
</evidence>
<accession>A0A3S0ZBW9</accession>
<organism evidence="1 2">
    <name type="scientific">Elysia chlorotica</name>
    <name type="common">Eastern emerald elysia</name>
    <name type="synonym">Sea slug</name>
    <dbReference type="NCBI Taxonomy" id="188477"/>
    <lineage>
        <taxon>Eukaryota</taxon>
        <taxon>Metazoa</taxon>
        <taxon>Spiralia</taxon>
        <taxon>Lophotrochozoa</taxon>
        <taxon>Mollusca</taxon>
        <taxon>Gastropoda</taxon>
        <taxon>Heterobranchia</taxon>
        <taxon>Euthyneura</taxon>
        <taxon>Panpulmonata</taxon>
        <taxon>Sacoglossa</taxon>
        <taxon>Placobranchoidea</taxon>
        <taxon>Plakobranchidae</taxon>
        <taxon>Elysia</taxon>
    </lineage>
</organism>
<name>A0A3S0ZBW9_ELYCH</name>
<dbReference type="AlphaFoldDB" id="A0A3S0ZBW9"/>
<dbReference type="EMBL" id="RQTK01000861">
    <property type="protein sequence ID" value="RUS74151.1"/>
    <property type="molecule type" value="Genomic_DNA"/>
</dbReference>
<keyword evidence="2" id="KW-1185">Reference proteome</keyword>
<proteinExistence type="predicted"/>
<protein>
    <submittedName>
        <fullName evidence="1">Uncharacterized protein</fullName>
    </submittedName>
</protein>